<sequence>MVRRCSYQEQEYGSKMYRTTQNYTNHFLLTQLLQQNDYESLNNKGFVGKYNVHSGCNPKLCEGLFHSC</sequence>
<name>A0A2P2QVC4_RHIMU</name>
<dbReference type="AlphaFoldDB" id="A0A2P2QVC4"/>
<dbReference type="EMBL" id="GGEC01090476">
    <property type="protein sequence ID" value="MBX70960.1"/>
    <property type="molecule type" value="Transcribed_RNA"/>
</dbReference>
<accession>A0A2P2QVC4</accession>
<protein>
    <submittedName>
        <fullName evidence="1">Uncharacterized protein</fullName>
    </submittedName>
</protein>
<evidence type="ECO:0000313" key="1">
    <source>
        <dbReference type="EMBL" id="MBX70960.1"/>
    </source>
</evidence>
<reference evidence="1" key="1">
    <citation type="submission" date="2018-02" db="EMBL/GenBank/DDBJ databases">
        <title>Rhizophora mucronata_Transcriptome.</title>
        <authorList>
            <person name="Meera S.P."/>
            <person name="Sreeshan A."/>
            <person name="Augustine A."/>
        </authorList>
    </citation>
    <scope>NUCLEOTIDE SEQUENCE</scope>
    <source>
        <tissue evidence="1">Leaf</tissue>
    </source>
</reference>
<organism evidence="1">
    <name type="scientific">Rhizophora mucronata</name>
    <name type="common">Asiatic mangrove</name>
    <dbReference type="NCBI Taxonomy" id="61149"/>
    <lineage>
        <taxon>Eukaryota</taxon>
        <taxon>Viridiplantae</taxon>
        <taxon>Streptophyta</taxon>
        <taxon>Embryophyta</taxon>
        <taxon>Tracheophyta</taxon>
        <taxon>Spermatophyta</taxon>
        <taxon>Magnoliopsida</taxon>
        <taxon>eudicotyledons</taxon>
        <taxon>Gunneridae</taxon>
        <taxon>Pentapetalae</taxon>
        <taxon>rosids</taxon>
        <taxon>fabids</taxon>
        <taxon>Malpighiales</taxon>
        <taxon>Rhizophoraceae</taxon>
        <taxon>Rhizophora</taxon>
    </lineage>
</organism>
<proteinExistence type="predicted"/>